<sequence>MGQFEGTSEFLSLKFSTKDGIVRPMEPNYHIVQPRSERLSQRIIQLVVPEIKQYCSCVTMRRENNSSSSYEIPVVSSFLGEPFLLKYRESFFSAPPRKISAFLERKLFFSPSACEERLSPSLASHVEEGRGLSFPKVAPPTATKLH</sequence>
<name>A0AAN9QKX9_CANGL</name>
<gene>
    <name evidence="1" type="ORF">VNO77_19913</name>
</gene>
<evidence type="ECO:0000313" key="2">
    <source>
        <dbReference type="Proteomes" id="UP001367508"/>
    </source>
</evidence>
<proteinExistence type="predicted"/>
<comment type="caution">
    <text evidence="1">The sequence shown here is derived from an EMBL/GenBank/DDBJ whole genome shotgun (WGS) entry which is preliminary data.</text>
</comment>
<protein>
    <submittedName>
        <fullName evidence="1">Uncharacterized protein</fullName>
    </submittedName>
</protein>
<dbReference type="Proteomes" id="UP001367508">
    <property type="component" value="Unassembled WGS sequence"/>
</dbReference>
<evidence type="ECO:0000313" key="1">
    <source>
        <dbReference type="EMBL" id="KAK7339257.1"/>
    </source>
</evidence>
<reference evidence="1 2" key="1">
    <citation type="submission" date="2024-01" db="EMBL/GenBank/DDBJ databases">
        <title>The genomes of 5 underutilized Papilionoideae crops provide insights into root nodulation and disease resistanc.</title>
        <authorList>
            <person name="Jiang F."/>
        </authorList>
    </citation>
    <scope>NUCLEOTIDE SEQUENCE [LARGE SCALE GENOMIC DNA]</scope>
    <source>
        <strain evidence="1">LVBAO_FW01</strain>
        <tissue evidence="1">Leaves</tissue>
    </source>
</reference>
<organism evidence="1 2">
    <name type="scientific">Canavalia gladiata</name>
    <name type="common">Sword bean</name>
    <name type="synonym">Dolichos gladiatus</name>
    <dbReference type="NCBI Taxonomy" id="3824"/>
    <lineage>
        <taxon>Eukaryota</taxon>
        <taxon>Viridiplantae</taxon>
        <taxon>Streptophyta</taxon>
        <taxon>Embryophyta</taxon>
        <taxon>Tracheophyta</taxon>
        <taxon>Spermatophyta</taxon>
        <taxon>Magnoliopsida</taxon>
        <taxon>eudicotyledons</taxon>
        <taxon>Gunneridae</taxon>
        <taxon>Pentapetalae</taxon>
        <taxon>rosids</taxon>
        <taxon>fabids</taxon>
        <taxon>Fabales</taxon>
        <taxon>Fabaceae</taxon>
        <taxon>Papilionoideae</taxon>
        <taxon>50 kb inversion clade</taxon>
        <taxon>NPAAA clade</taxon>
        <taxon>indigoferoid/millettioid clade</taxon>
        <taxon>Phaseoleae</taxon>
        <taxon>Canavalia</taxon>
    </lineage>
</organism>
<accession>A0AAN9QKX9</accession>
<dbReference type="AlphaFoldDB" id="A0AAN9QKX9"/>
<dbReference type="EMBL" id="JAYMYQ010000004">
    <property type="protein sequence ID" value="KAK7339257.1"/>
    <property type="molecule type" value="Genomic_DNA"/>
</dbReference>
<keyword evidence="2" id="KW-1185">Reference proteome</keyword>